<feature type="region of interest" description="Disordered" evidence="1">
    <location>
        <begin position="135"/>
        <end position="174"/>
    </location>
</feature>
<feature type="compositionally biased region" description="Basic and acidic residues" evidence="1">
    <location>
        <begin position="143"/>
        <end position="153"/>
    </location>
</feature>
<evidence type="ECO:0000256" key="1">
    <source>
        <dbReference type="SAM" id="MobiDB-lite"/>
    </source>
</evidence>
<organism evidence="2 3">
    <name type="scientific">Paraburkholderia humisilvae</name>
    <dbReference type="NCBI Taxonomy" id="627669"/>
    <lineage>
        <taxon>Bacteria</taxon>
        <taxon>Pseudomonadati</taxon>
        <taxon>Pseudomonadota</taxon>
        <taxon>Betaproteobacteria</taxon>
        <taxon>Burkholderiales</taxon>
        <taxon>Burkholderiaceae</taxon>
        <taxon>Paraburkholderia</taxon>
    </lineage>
</organism>
<keyword evidence="3" id="KW-1185">Reference proteome</keyword>
<protein>
    <recommendedName>
        <fullName evidence="4">TonB C-terminal domain-containing protein</fullName>
    </recommendedName>
</protein>
<evidence type="ECO:0000313" key="3">
    <source>
        <dbReference type="Proteomes" id="UP000494363"/>
    </source>
</evidence>
<accession>A0A6J5DMW8</accession>
<sequence>MNNVKRSASPRFICAIGRAIRCTIGVGALAWGITGHAQTTGVPPAWIAYAQLVGEQFQHSLEAYDDTANELHAFLEDRLQHPQGDAVPSMIEVRAWVGADGAVTRVAFDSLGDAQANDDLRALLMAHAIGSAPPADMRQPLRVRLELEPKPDAQPDGDPNAKPQAAPRSAASTS</sequence>
<dbReference type="AlphaFoldDB" id="A0A6J5DMW8"/>
<gene>
    <name evidence="2" type="ORF">LMG29542_02542</name>
</gene>
<dbReference type="RefSeq" id="WP_175226804.1">
    <property type="nucleotide sequence ID" value="NZ_CADIKH010000010.1"/>
</dbReference>
<evidence type="ECO:0008006" key="4">
    <source>
        <dbReference type="Google" id="ProtNLM"/>
    </source>
</evidence>
<dbReference type="EMBL" id="CADIKH010000010">
    <property type="protein sequence ID" value="CAB3755253.1"/>
    <property type="molecule type" value="Genomic_DNA"/>
</dbReference>
<dbReference type="Proteomes" id="UP000494363">
    <property type="component" value="Unassembled WGS sequence"/>
</dbReference>
<proteinExistence type="predicted"/>
<evidence type="ECO:0000313" key="2">
    <source>
        <dbReference type="EMBL" id="CAB3755253.1"/>
    </source>
</evidence>
<name>A0A6J5DMW8_9BURK</name>
<reference evidence="2 3" key="1">
    <citation type="submission" date="2020-04" db="EMBL/GenBank/DDBJ databases">
        <authorList>
            <person name="De Canck E."/>
        </authorList>
    </citation>
    <scope>NUCLEOTIDE SEQUENCE [LARGE SCALE GENOMIC DNA]</scope>
    <source>
        <strain evidence="2 3">LMG 29542</strain>
    </source>
</reference>